<dbReference type="InterPro" id="IPR021623">
    <property type="entry name" value="LAP2alpha_C"/>
</dbReference>
<proteinExistence type="predicted"/>
<sequence>MSEGNSEGPFSRATQSKVKYLACAKCRKRLPSGRKEPLCCSCTNQSAETPTQAQETAATTVNAQQGDVPPMATDALIQPPTPNQDPPAWALQLSTGIPKLAACLDKLDQGPGDPRTKNTKRPAPLLVEEDSDGESPSVPNTWEEHSLSEGEISSDQAEGGDDLNKPSSEALDNLISAVFRCLDVKEQESSSDSSSSLFKRQKKSTLVFPSHQQLDSLIQSEWEHPERKFQANRRFQRLYPFSQDMLDKWSSPPSVDAPVSRLSKHTALPVPDASSFKDSMDKKMEGFLRAIFTASGEALRPVLASAWVSRASQSWSSSLIEGINSGMHRQDLLNIALQLKEANDYICEASLDATQVISRASALSVAARRTLWLKLWSADLSSKKSLTTIPFKGKLLFGPELDKIISQATGGKSTLLPQPRARTSFRRGRFFRPSKTSKAPTSSRDFSPQNSGPKYRYQNRPKPNWQNRRTQSKPSDKTTST</sequence>
<feature type="compositionally biased region" description="Polar residues" evidence="1">
    <location>
        <begin position="434"/>
        <end position="452"/>
    </location>
</feature>
<dbReference type="FunCoup" id="A0A803JZ17">
    <property type="interactions" value="1521"/>
</dbReference>
<reference evidence="3" key="1">
    <citation type="journal article" date="2010" name="Science">
        <title>The genome of the Western clawed frog Xenopus tropicalis.</title>
        <authorList>
            <person name="Hellsten U."/>
            <person name="Harland R.M."/>
            <person name="Gilchrist M.J."/>
            <person name="Hendrix D."/>
            <person name="Jurka J."/>
            <person name="Kapitonov V."/>
            <person name="Ovcharenko I."/>
            <person name="Putnam N.H."/>
            <person name="Shu S."/>
            <person name="Taher L."/>
            <person name="Blitz I.L."/>
            <person name="Blumberg B."/>
            <person name="Dichmann D.S."/>
            <person name="Dubchak I."/>
            <person name="Amaya E."/>
            <person name="Detter J.C."/>
            <person name="Fletcher R."/>
            <person name="Gerhard D.S."/>
            <person name="Goodstein D."/>
            <person name="Graves T."/>
            <person name="Grigoriev I.V."/>
            <person name="Grimwood J."/>
            <person name="Kawashima T."/>
            <person name="Lindquist E."/>
            <person name="Lucas S.M."/>
            <person name="Mead P.E."/>
            <person name="Mitros T."/>
            <person name="Ogino H."/>
            <person name="Ohta Y."/>
            <person name="Poliakov A.V."/>
            <person name="Pollet N."/>
            <person name="Robert J."/>
            <person name="Salamov A."/>
            <person name="Sater A.K."/>
            <person name="Schmutz J."/>
            <person name="Terry A."/>
            <person name="Vize P.D."/>
            <person name="Warren W.C."/>
            <person name="Wells D."/>
            <person name="Wills A."/>
            <person name="Wilson R.K."/>
            <person name="Zimmerman L.B."/>
            <person name="Zorn A.M."/>
            <person name="Grainger R."/>
            <person name="Grammer T."/>
            <person name="Khokha M.K."/>
            <person name="Richardson P.M."/>
            <person name="Rokhsar D.S."/>
        </authorList>
    </citation>
    <scope>NUCLEOTIDE SEQUENCE [LARGE SCALE GENOMIC DNA]</scope>
    <source>
        <strain evidence="3">Nigerian</strain>
    </source>
</reference>
<evidence type="ECO:0000256" key="1">
    <source>
        <dbReference type="SAM" id="MobiDB-lite"/>
    </source>
</evidence>
<dbReference type="AlphaFoldDB" id="A0A803JZ17"/>
<dbReference type="Gene3D" id="1.10.287.3160">
    <property type="match status" value="1"/>
</dbReference>
<accession>A0A803JZ17</accession>
<feature type="domain" description="Lamina-associated polypeptide 2 alpha C-terminal" evidence="2">
    <location>
        <begin position="200"/>
        <end position="407"/>
    </location>
</feature>
<feature type="region of interest" description="Disordered" evidence="1">
    <location>
        <begin position="104"/>
        <end position="168"/>
    </location>
</feature>
<dbReference type="GeneTree" id="ENSGT01050000245525"/>
<reference evidence="3" key="2">
    <citation type="submission" date="2021-03" db="UniProtKB">
        <authorList>
            <consortium name="Ensembl"/>
        </authorList>
    </citation>
    <scope>IDENTIFICATION</scope>
</reference>
<dbReference type="Ensembl" id="ENSXETT00000118367">
    <property type="protein sequence ID" value="ENSXETP00000113267"/>
    <property type="gene ID" value="ENSXETG00000048300"/>
</dbReference>
<name>A0A803JZ17_XENTR</name>
<feature type="compositionally biased region" description="Polar residues" evidence="1">
    <location>
        <begin position="464"/>
        <end position="481"/>
    </location>
</feature>
<protein>
    <recommendedName>
        <fullName evidence="2">Lamina-associated polypeptide 2 alpha C-terminal domain-containing protein</fullName>
    </recommendedName>
</protein>
<evidence type="ECO:0000313" key="3">
    <source>
        <dbReference type="Ensembl" id="ENSXETP00000113267"/>
    </source>
</evidence>
<feature type="compositionally biased region" description="Basic residues" evidence="1">
    <location>
        <begin position="423"/>
        <end position="432"/>
    </location>
</feature>
<organism evidence="3">
    <name type="scientific">Xenopus tropicalis</name>
    <name type="common">Western clawed frog</name>
    <name type="synonym">Silurana tropicalis</name>
    <dbReference type="NCBI Taxonomy" id="8364"/>
    <lineage>
        <taxon>Eukaryota</taxon>
        <taxon>Metazoa</taxon>
        <taxon>Chordata</taxon>
        <taxon>Craniata</taxon>
        <taxon>Vertebrata</taxon>
        <taxon>Euteleostomi</taxon>
        <taxon>Amphibia</taxon>
        <taxon>Batrachia</taxon>
        <taxon>Anura</taxon>
        <taxon>Pipoidea</taxon>
        <taxon>Pipidae</taxon>
        <taxon>Xenopodinae</taxon>
        <taxon>Xenopus</taxon>
        <taxon>Silurana</taxon>
    </lineage>
</organism>
<feature type="region of interest" description="Disordered" evidence="1">
    <location>
        <begin position="65"/>
        <end position="90"/>
    </location>
</feature>
<evidence type="ECO:0000259" key="2">
    <source>
        <dbReference type="Pfam" id="PF11560"/>
    </source>
</evidence>
<feature type="region of interest" description="Disordered" evidence="1">
    <location>
        <begin position="411"/>
        <end position="481"/>
    </location>
</feature>
<dbReference type="InParanoid" id="A0A803JZ17"/>
<dbReference type="Pfam" id="PF11560">
    <property type="entry name" value="LAP2alpha"/>
    <property type="match status" value="1"/>
</dbReference>